<feature type="compositionally biased region" description="Polar residues" evidence="1">
    <location>
        <begin position="70"/>
        <end position="96"/>
    </location>
</feature>
<feature type="compositionally biased region" description="Polar residues" evidence="1">
    <location>
        <begin position="338"/>
        <end position="347"/>
    </location>
</feature>
<feature type="compositionally biased region" description="Basic and acidic residues" evidence="1">
    <location>
        <begin position="559"/>
        <end position="572"/>
    </location>
</feature>
<evidence type="ECO:0000313" key="3">
    <source>
        <dbReference type="Proteomes" id="UP000481861"/>
    </source>
</evidence>
<organism evidence="2 3">
    <name type="scientific">Massariosphaeria phaeospora</name>
    <dbReference type="NCBI Taxonomy" id="100035"/>
    <lineage>
        <taxon>Eukaryota</taxon>
        <taxon>Fungi</taxon>
        <taxon>Dikarya</taxon>
        <taxon>Ascomycota</taxon>
        <taxon>Pezizomycotina</taxon>
        <taxon>Dothideomycetes</taxon>
        <taxon>Pleosporomycetidae</taxon>
        <taxon>Pleosporales</taxon>
        <taxon>Pleosporales incertae sedis</taxon>
        <taxon>Massariosphaeria</taxon>
    </lineage>
</organism>
<protein>
    <submittedName>
        <fullName evidence="2">Uncharacterized protein</fullName>
    </submittedName>
</protein>
<keyword evidence="3" id="KW-1185">Reference proteome</keyword>
<gene>
    <name evidence="2" type="ORF">BDV95DRAFT_611088</name>
</gene>
<feature type="region of interest" description="Disordered" evidence="1">
    <location>
        <begin position="459"/>
        <end position="503"/>
    </location>
</feature>
<feature type="compositionally biased region" description="Polar residues" evidence="1">
    <location>
        <begin position="40"/>
        <end position="54"/>
    </location>
</feature>
<name>A0A7C8I0C4_9PLEO</name>
<accession>A0A7C8I0C4</accession>
<feature type="compositionally biased region" description="Basic residues" evidence="1">
    <location>
        <begin position="1"/>
        <end position="24"/>
    </location>
</feature>
<feature type="compositionally biased region" description="Polar residues" evidence="1">
    <location>
        <begin position="358"/>
        <end position="374"/>
    </location>
</feature>
<reference evidence="2 3" key="1">
    <citation type="submission" date="2020-01" db="EMBL/GenBank/DDBJ databases">
        <authorList>
            <consortium name="DOE Joint Genome Institute"/>
            <person name="Haridas S."/>
            <person name="Albert R."/>
            <person name="Binder M."/>
            <person name="Bloem J."/>
            <person name="Labutti K."/>
            <person name="Salamov A."/>
            <person name="Andreopoulos B."/>
            <person name="Baker S.E."/>
            <person name="Barry K."/>
            <person name="Bills G."/>
            <person name="Bluhm B.H."/>
            <person name="Cannon C."/>
            <person name="Castanera R."/>
            <person name="Culley D.E."/>
            <person name="Daum C."/>
            <person name="Ezra D."/>
            <person name="Gonzalez J.B."/>
            <person name="Henrissat B."/>
            <person name="Kuo A."/>
            <person name="Liang C."/>
            <person name="Lipzen A."/>
            <person name="Lutzoni F."/>
            <person name="Magnuson J."/>
            <person name="Mondo S."/>
            <person name="Nolan M."/>
            <person name="Ohm R."/>
            <person name="Pangilinan J."/>
            <person name="Park H.-J.H."/>
            <person name="Ramirez L."/>
            <person name="Alfaro M."/>
            <person name="Sun H."/>
            <person name="Tritt A."/>
            <person name="Yoshinaga Y."/>
            <person name="Zwiers L.-H.L."/>
            <person name="Turgeon B.G."/>
            <person name="Goodwin S.B."/>
            <person name="Spatafora J.W."/>
            <person name="Crous P.W."/>
            <person name="Grigoriev I.V."/>
        </authorList>
    </citation>
    <scope>NUCLEOTIDE SEQUENCE [LARGE SCALE GENOMIC DNA]</scope>
    <source>
        <strain evidence="2 3">CBS 611.86</strain>
    </source>
</reference>
<feature type="compositionally biased region" description="Basic and acidic residues" evidence="1">
    <location>
        <begin position="463"/>
        <end position="476"/>
    </location>
</feature>
<dbReference type="EMBL" id="JAADJZ010000024">
    <property type="protein sequence ID" value="KAF2867229.1"/>
    <property type="molecule type" value="Genomic_DNA"/>
</dbReference>
<feature type="compositionally biased region" description="Polar residues" evidence="1">
    <location>
        <begin position="399"/>
        <end position="409"/>
    </location>
</feature>
<proteinExistence type="predicted"/>
<comment type="caution">
    <text evidence="2">The sequence shown here is derived from an EMBL/GenBank/DDBJ whole genome shotgun (WGS) entry which is preliminary data.</text>
</comment>
<feature type="region of interest" description="Disordered" evidence="1">
    <location>
        <begin position="1"/>
        <end position="105"/>
    </location>
</feature>
<feature type="region of interest" description="Disordered" evidence="1">
    <location>
        <begin position="529"/>
        <end position="580"/>
    </location>
</feature>
<feature type="region of interest" description="Disordered" evidence="1">
    <location>
        <begin position="285"/>
        <end position="385"/>
    </location>
</feature>
<dbReference type="Proteomes" id="UP000481861">
    <property type="component" value="Unassembled WGS sequence"/>
</dbReference>
<sequence>MAKNKSKNKNRSKAKNKNKTRGNRKAAEESASSDDDMQFPGTSILTPPGSSSPDSPVRNRIVTDEPVTNELVTNEPVTNEPITNEPITNESVTNEPVTDEQDPEESNSFDWEFWVCSVIKQMGYEKFSILQTLSKAIRTARRTLRDIPGQHTKSPAPLNKFDIERMFIGVPELYDVSKFEYEFKVGLMLYIKHADIPLTLIYKKVDSTVARAIIGIMIAYTERQWFFEPESTDKWMLGMLLGMQAEVRRRKEFKIWTPNKDLDFVLVLFAMHQVRAKYYDPAYLETMPDPPNTDDKPTADSNEKAEPDDDRNIFVANSSPTSEPDDKTVDAAKLLSTMPMSSSNSTAEPADKAKSDSNDNTLPDPNAKVSSAPSDNPIYALDAKTASDPIDKATLEAATTLSQMPTTTEPNDKPTVDPIDKTMAEADHKITLDANVTVEALGDDTFAAEFFIRPVNSSTMAEAEDKSTSDANDKSTSDANGKSTPDADDTSTSNADDKILPDANAGTVTVEALGDDTFAAEFFIRPVNSSTMAEADDKSTSDANGKSTPDADGESTPDADDKTTPDVDDKSSPVEALGDDPFAAAFFIRPAYS</sequence>
<evidence type="ECO:0000256" key="1">
    <source>
        <dbReference type="SAM" id="MobiDB-lite"/>
    </source>
</evidence>
<feature type="compositionally biased region" description="Basic and acidic residues" evidence="1">
    <location>
        <begin position="293"/>
        <end position="305"/>
    </location>
</feature>
<dbReference type="OrthoDB" id="7869443at2759"/>
<feature type="region of interest" description="Disordered" evidence="1">
    <location>
        <begin position="399"/>
        <end position="418"/>
    </location>
</feature>
<dbReference type="AlphaFoldDB" id="A0A7C8I0C4"/>
<evidence type="ECO:0000313" key="2">
    <source>
        <dbReference type="EMBL" id="KAF2867229.1"/>
    </source>
</evidence>